<dbReference type="SUPFAM" id="SSF53756">
    <property type="entry name" value="UDP-Glycosyltransferase/glycogen phosphorylase"/>
    <property type="match status" value="1"/>
</dbReference>
<dbReference type="InterPro" id="IPR028098">
    <property type="entry name" value="Glyco_trans_4-like_N"/>
</dbReference>
<dbReference type="Proteomes" id="UP000749010">
    <property type="component" value="Unassembled WGS sequence"/>
</dbReference>
<keyword evidence="3" id="KW-1185">Reference proteome</keyword>
<dbReference type="EMBL" id="SPMY01000007">
    <property type="protein sequence ID" value="NMQ26769.1"/>
    <property type="molecule type" value="Genomic_DNA"/>
</dbReference>
<protein>
    <recommendedName>
        <fullName evidence="1">Glycosyltransferase subfamily 4-like N-terminal domain-containing protein</fullName>
    </recommendedName>
</protein>
<dbReference type="Pfam" id="PF13439">
    <property type="entry name" value="Glyco_transf_4"/>
    <property type="match status" value="1"/>
</dbReference>
<dbReference type="Gene3D" id="3.40.50.2000">
    <property type="entry name" value="Glycogen Phosphorylase B"/>
    <property type="match status" value="1"/>
</dbReference>
<reference evidence="2 3" key="1">
    <citation type="submission" date="2019-03" db="EMBL/GenBank/DDBJ databases">
        <title>Metabolic reconstructions from genomes of highly enriched 'Candidatus Accumulibacter' and 'Candidatus Competibacter' bioreactor populations.</title>
        <authorList>
            <person name="Annavajhala M.K."/>
            <person name="Welles L."/>
            <person name="Abbas B."/>
            <person name="Sorokin D."/>
            <person name="Park H."/>
            <person name="Van Loosdrecht M."/>
            <person name="Chandran K."/>
        </authorList>
    </citation>
    <scope>NUCLEOTIDE SEQUENCE [LARGE SCALE GENOMIC DNA]</scope>
    <source>
        <strain evidence="2 3">SBR_S</strain>
    </source>
</reference>
<name>A0ABX1TUH5_9PROT</name>
<evidence type="ECO:0000259" key="1">
    <source>
        <dbReference type="Pfam" id="PF13439"/>
    </source>
</evidence>
<proteinExistence type="predicted"/>
<comment type="caution">
    <text evidence="2">The sequence shown here is derived from an EMBL/GenBank/DDBJ whole genome shotgun (WGS) entry which is preliminary data.</text>
</comment>
<accession>A0ABX1TUH5</accession>
<evidence type="ECO:0000313" key="2">
    <source>
        <dbReference type="EMBL" id="NMQ26769.1"/>
    </source>
</evidence>
<feature type="domain" description="Glycosyltransferase subfamily 4-like N-terminal" evidence="1">
    <location>
        <begin position="26"/>
        <end position="144"/>
    </location>
</feature>
<sequence>MLEKKTNYRLLVLFSRPGPLTQVLAQDDVEVIVSEKSRRNIAIPTKLYRRATHYLRYIRLLLLDRPDLVYSNTIANFGEVVLAGCLRIPVILHMHEGQHVAHKHRLRLRLACCFSAKIIVGSQYVNRVLLAITKRTGQVIYNGVLPTNNGGKKKIKK</sequence>
<evidence type="ECO:0000313" key="3">
    <source>
        <dbReference type="Proteomes" id="UP000749010"/>
    </source>
</evidence>
<organism evidence="2 3">
    <name type="scientific">Candidatus Accumulibacter phosphatis</name>
    <dbReference type="NCBI Taxonomy" id="327160"/>
    <lineage>
        <taxon>Bacteria</taxon>
        <taxon>Pseudomonadati</taxon>
        <taxon>Pseudomonadota</taxon>
        <taxon>Betaproteobacteria</taxon>
        <taxon>Candidatus Accumulibacter</taxon>
    </lineage>
</organism>
<gene>
    <name evidence="2" type="ORF">E4Q23_02760</name>
</gene>